<evidence type="ECO:0000313" key="1">
    <source>
        <dbReference type="EMBL" id="CAF4280990.1"/>
    </source>
</evidence>
<organism evidence="1 2">
    <name type="scientific">Adineta steineri</name>
    <dbReference type="NCBI Taxonomy" id="433720"/>
    <lineage>
        <taxon>Eukaryota</taxon>
        <taxon>Metazoa</taxon>
        <taxon>Spiralia</taxon>
        <taxon>Gnathifera</taxon>
        <taxon>Rotifera</taxon>
        <taxon>Eurotatoria</taxon>
        <taxon>Bdelloidea</taxon>
        <taxon>Adinetida</taxon>
        <taxon>Adinetidae</taxon>
        <taxon>Adineta</taxon>
    </lineage>
</organism>
<reference evidence="1" key="1">
    <citation type="submission" date="2021-02" db="EMBL/GenBank/DDBJ databases">
        <authorList>
            <person name="Nowell W R."/>
        </authorList>
    </citation>
    <scope>NUCLEOTIDE SEQUENCE</scope>
</reference>
<accession>A0A820GPH3</accession>
<protein>
    <submittedName>
        <fullName evidence="1">Uncharacterized protein</fullName>
    </submittedName>
</protein>
<evidence type="ECO:0000313" key="2">
    <source>
        <dbReference type="Proteomes" id="UP000663881"/>
    </source>
</evidence>
<feature type="non-terminal residue" evidence="1">
    <location>
        <position position="88"/>
    </location>
</feature>
<dbReference type="EMBL" id="CAJOAY010014644">
    <property type="protein sequence ID" value="CAF4280990.1"/>
    <property type="molecule type" value="Genomic_DNA"/>
</dbReference>
<sequence length="88" mass="9843">MATLINPQSRLVTISHVTPSIIDQLRLEHGETLSCPCSTVSIPYADFVSHAVSFDPICTSIFTSQQWIAALYTPWVWTKDFRQTASSQ</sequence>
<gene>
    <name evidence="1" type="ORF">OKA104_LOCUS45187</name>
</gene>
<name>A0A820GPH3_9BILA</name>
<comment type="caution">
    <text evidence="1">The sequence shown here is derived from an EMBL/GenBank/DDBJ whole genome shotgun (WGS) entry which is preliminary data.</text>
</comment>
<dbReference type="AlphaFoldDB" id="A0A820GPH3"/>
<dbReference type="Proteomes" id="UP000663881">
    <property type="component" value="Unassembled WGS sequence"/>
</dbReference>
<proteinExistence type="predicted"/>